<evidence type="ECO:0000256" key="1">
    <source>
        <dbReference type="ARBA" id="ARBA00004651"/>
    </source>
</evidence>
<evidence type="ECO:0000256" key="8">
    <source>
        <dbReference type="SAM" id="Phobius"/>
    </source>
</evidence>
<dbReference type="CDD" id="cd06550">
    <property type="entry name" value="TM_ABC_iron-siderophores_like"/>
    <property type="match status" value="2"/>
</dbReference>
<evidence type="ECO:0000256" key="4">
    <source>
        <dbReference type="ARBA" id="ARBA00022475"/>
    </source>
</evidence>
<evidence type="ECO:0000256" key="7">
    <source>
        <dbReference type="ARBA" id="ARBA00023136"/>
    </source>
</evidence>
<dbReference type="NCBIfam" id="NF007866">
    <property type="entry name" value="PRK10577.1-2"/>
    <property type="match status" value="1"/>
</dbReference>
<keyword evidence="7 8" id="KW-0472">Membrane</keyword>
<feature type="transmembrane region" description="Helical" evidence="8">
    <location>
        <begin position="581"/>
        <end position="607"/>
    </location>
</feature>
<feature type="transmembrane region" description="Helical" evidence="8">
    <location>
        <begin position="201"/>
        <end position="225"/>
    </location>
</feature>
<feature type="transmembrane region" description="Helical" evidence="8">
    <location>
        <begin position="321"/>
        <end position="342"/>
    </location>
</feature>
<evidence type="ECO:0000313" key="9">
    <source>
        <dbReference type="EMBL" id="MDJ1156678.1"/>
    </source>
</evidence>
<evidence type="ECO:0000256" key="3">
    <source>
        <dbReference type="ARBA" id="ARBA00022448"/>
    </source>
</evidence>
<dbReference type="InterPro" id="IPR000522">
    <property type="entry name" value="ABC_transptr_permease_BtuC"/>
</dbReference>
<dbReference type="SUPFAM" id="SSF81345">
    <property type="entry name" value="ABC transporter involved in vitamin B12 uptake, BtuC"/>
    <property type="match status" value="2"/>
</dbReference>
<dbReference type="Pfam" id="PF01032">
    <property type="entry name" value="FecCD"/>
    <property type="match status" value="2"/>
</dbReference>
<reference evidence="9 10" key="1">
    <citation type="submission" date="2023-05" db="EMBL/GenBank/DDBJ databases">
        <title>Chelatococcus sp. nov., a moderately thermophilic bacterium isolated from hot spring microbial mat.</title>
        <authorList>
            <person name="Hu C.-J."/>
            <person name="Li W.-J."/>
        </authorList>
    </citation>
    <scope>NUCLEOTIDE SEQUENCE [LARGE SCALE GENOMIC DNA]</scope>
    <source>
        <strain evidence="9 10">SYSU G07232</strain>
    </source>
</reference>
<gene>
    <name evidence="9" type="primary">fhuB</name>
    <name evidence="9" type="ORF">QNA08_00235</name>
</gene>
<protein>
    <submittedName>
        <fullName evidence="9">Fe(3+)-hydroxamate ABC transporter permease FhuB</fullName>
    </submittedName>
</protein>
<dbReference type="Gene3D" id="1.10.3470.10">
    <property type="entry name" value="ABC transporter involved in vitamin B12 uptake, BtuC"/>
    <property type="match status" value="2"/>
</dbReference>
<evidence type="ECO:0000256" key="2">
    <source>
        <dbReference type="ARBA" id="ARBA00007935"/>
    </source>
</evidence>
<feature type="transmembrane region" description="Helical" evidence="8">
    <location>
        <begin position="494"/>
        <end position="515"/>
    </location>
</feature>
<comment type="subcellular location">
    <subcellularLocation>
        <location evidence="1">Cell membrane</location>
        <topology evidence="1">Multi-pass membrane protein</topology>
    </subcellularLocation>
</comment>
<feature type="transmembrane region" description="Helical" evidence="8">
    <location>
        <begin position="408"/>
        <end position="426"/>
    </location>
</feature>
<dbReference type="InterPro" id="IPR037294">
    <property type="entry name" value="ABC_BtuC-like"/>
</dbReference>
<dbReference type="EMBL" id="JASJEV010000001">
    <property type="protein sequence ID" value="MDJ1156678.1"/>
    <property type="molecule type" value="Genomic_DNA"/>
</dbReference>
<keyword evidence="5 8" id="KW-0812">Transmembrane</keyword>
<comment type="similarity">
    <text evidence="2">Belongs to the binding-protein-dependent transport system permease family. FecCD subfamily.</text>
</comment>
<dbReference type="PANTHER" id="PTHR30472">
    <property type="entry name" value="FERRIC ENTEROBACTIN TRANSPORT SYSTEM PERMEASE PROTEIN"/>
    <property type="match status" value="1"/>
</dbReference>
<feature type="transmembrane region" description="Helical" evidence="8">
    <location>
        <begin position="70"/>
        <end position="91"/>
    </location>
</feature>
<comment type="caution">
    <text evidence="9">The sequence shown here is derived from an EMBL/GenBank/DDBJ whole genome shotgun (WGS) entry which is preliminary data.</text>
</comment>
<feature type="transmembrane region" description="Helical" evidence="8">
    <location>
        <begin position="290"/>
        <end position="309"/>
    </location>
</feature>
<keyword evidence="6 8" id="KW-1133">Transmembrane helix</keyword>
<evidence type="ECO:0000313" key="10">
    <source>
        <dbReference type="Proteomes" id="UP001321492"/>
    </source>
</evidence>
<feature type="transmembrane region" description="Helical" evidence="8">
    <location>
        <begin position="132"/>
        <end position="150"/>
    </location>
</feature>
<feature type="transmembrane region" description="Helical" evidence="8">
    <location>
        <begin position="438"/>
        <end position="456"/>
    </location>
</feature>
<keyword evidence="10" id="KW-1185">Reference proteome</keyword>
<feature type="transmembrane region" description="Helical" evidence="8">
    <location>
        <begin position="103"/>
        <end position="126"/>
    </location>
</feature>
<feature type="transmembrane region" description="Helical" evidence="8">
    <location>
        <begin position="362"/>
        <end position="382"/>
    </location>
</feature>
<dbReference type="PANTHER" id="PTHR30472:SF37">
    <property type="entry name" value="FE(3+) DICITRATE TRANSPORT SYSTEM PERMEASE PROTEIN FECD-RELATED"/>
    <property type="match status" value="1"/>
</dbReference>
<evidence type="ECO:0000256" key="5">
    <source>
        <dbReference type="ARBA" id="ARBA00022692"/>
    </source>
</evidence>
<evidence type="ECO:0000256" key="6">
    <source>
        <dbReference type="ARBA" id="ARBA00022989"/>
    </source>
</evidence>
<feature type="transmembrane region" description="Helical" evidence="8">
    <location>
        <begin position="538"/>
        <end position="560"/>
    </location>
</feature>
<feature type="transmembrane region" description="Helical" evidence="8">
    <location>
        <begin position="650"/>
        <end position="669"/>
    </location>
</feature>
<accession>A0ABT7ABD2</accession>
<keyword evidence="3" id="KW-0813">Transport</keyword>
<dbReference type="RefSeq" id="WP_283738682.1">
    <property type="nucleotide sequence ID" value="NZ_JASJEV010000001.1"/>
</dbReference>
<feature type="transmembrane region" description="Helical" evidence="8">
    <location>
        <begin position="157"/>
        <end position="181"/>
    </location>
</feature>
<name>A0ABT7ABD2_9HYPH</name>
<proteinExistence type="inferred from homology"/>
<feature type="transmembrane region" description="Helical" evidence="8">
    <location>
        <begin position="462"/>
        <end position="482"/>
    </location>
</feature>
<dbReference type="Proteomes" id="UP001321492">
    <property type="component" value="Unassembled WGS sequence"/>
</dbReference>
<sequence>MNEARAVPARPAIGGWPLRHPAWCVGALCLAAAALSLDALAARLPPALWIRATLSPDLADMRQVVVRESFLPRLVVSLLCGAALGLAGTIFQHVLRNPLASSTTLGVSAGAKVALAVVGLWLPALLEEGGEWVALAGSTAAFLLVLGIASNRGLAPLSVVLAGMAVSFAASTGAAALMLFNEHYLTGLFLWGGGSLSQQDWSAVLFLAPRLAAAALLAGLMIRPLSLMGLGDVQARSLGLGLGWARLVLLATAVTVAASVVSAVGVIGFVDLAAPTLVGLLGARRLQDRLVWAPLAGAALLWLTDQLVLRWSGIYGEMVPTGAVTALLGAPLLLFLLPRLAVAAAPPRGALTPPARAARRPWTLTGTFAAIAVLALAAALAVGRGPDGVTVSGPSDIAALLPWRAPRLAAAFAAGAMLAAAGVLMQRLTANAMASPEVLGISTGAALGLLALLLLVPGAGRAITVPAGAAGAFLALAAILSLARSSAFSPERVLIAGIALGAFFDALVVALMAAGDPRAQMLLNWLVGSTYRVSATDAFATAGIAAGLLATLPLLARWLDILPLGAGTARALGVSLGASRLAVLLFAAVATATATLVIGPLSFVGLVSPHLARLAGLARGLPQAVGAALIGGTVMAEADWLGRMLSSTSAMPAGLMAALVGTPCLLWLLRRR</sequence>
<organism evidence="9 10">
    <name type="scientific">Chelatococcus albus</name>
    <dbReference type="NCBI Taxonomy" id="3047466"/>
    <lineage>
        <taxon>Bacteria</taxon>
        <taxon>Pseudomonadati</taxon>
        <taxon>Pseudomonadota</taxon>
        <taxon>Alphaproteobacteria</taxon>
        <taxon>Hyphomicrobiales</taxon>
        <taxon>Chelatococcaceae</taxon>
        <taxon>Chelatococcus</taxon>
    </lineage>
</organism>
<keyword evidence="4" id="KW-1003">Cell membrane</keyword>